<sequence>MEAGPVAAATCGTPRAVAFSWEHEPGVSKLHKPSSRRTPAPDSTKKLEAHRLRVVPPPPGGTPGAPPVSPSASRRGVRPDEDPFLAAYLACTANGRKPAGRPGRGHKLLGWAGLRIGLGLSCKTSSAVAEESLVRLAKNPSSA</sequence>
<dbReference type="EnsemblPlants" id="AVESA.00010b.r2.7CG0695790.1">
    <property type="protein sequence ID" value="AVESA.00010b.r2.7CG0695790.1.CDS.1"/>
    <property type="gene ID" value="AVESA.00010b.r2.7CG0695790"/>
</dbReference>
<keyword evidence="2" id="KW-1185">Reference proteome</keyword>
<reference evidence="1" key="2">
    <citation type="submission" date="2025-09" db="UniProtKB">
        <authorList>
            <consortium name="EnsemblPlants"/>
        </authorList>
    </citation>
    <scope>IDENTIFICATION</scope>
</reference>
<protein>
    <submittedName>
        <fullName evidence="1">Uncharacterized protein</fullName>
    </submittedName>
</protein>
<organism evidence="1 2">
    <name type="scientific">Avena sativa</name>
    <name type="common">Oat</name>
    <dbReference type="NCBI Taxonomy" id="4498"/>
    <lineage>
        <taxon>Eukaryota</taxon>
        <taxon>Viridiplantae</taxon>
        <taxon>Streptophyta</taxon>
        <taxon>Embryophyta</taxon>
        <taxon>Tracheophyta</taxon>
        <taxon>Spermatophyta</taxon>
        <taxon>Magnoliopsida</taxon>
        <taxon>Liliopsida</taxon>
        <taxon>Poales</taxon>
        <taxon>Poaceae</taxon>
        <taxon>BOP clade</taxon>
        <taxon>Pooideae</taxon>
        <taxon>Poodae</taxon>
        <taxon>Poeae</taxon>
        <taxon>Poeae Chloroplast Group 1 (Aveneae type)</taxon>
        <taxon>Aveninae</taxon>
        <taxon>Avena</taxon>
    </lineage>
</organism>
<evidence type="ECO:0000313" key="1">
    <source>
        <dbReference type="EnsemblPlants" id="AVESA.00010b.r2.7CG0695790.1.CDS.1"/>
    </source>
</evidence>
<name>A0ACD6A3M2_AVESA</name>
<reference evidence="1" key="1">
    <citation type="submission" date="2021-05" db="EMBL/GenBank/DDBJ databases">
        <authorList>
            <person name="Scholz U."/>
            <person name="Mascher M."/>
            <person name="Fiebig A."/>
        </authorList>
    </citation>
    <scope>NUCLEOTIDE SEQUENCE [LARGE SCALE GENOMIC DNA]</scope>
</reference>
<proteinExistence type="predicted"/>
<dbReference type="Proteomes" id="UP001732700">
    <property type="component" value="Chromosome 7C"/>
</dbReference>
<evidence type="ECO:0000313" key="2">
    <source>
        <dbReference type="Proteomes" id="UP001732700"/>
    </source>
</evidence>
<accession>A0ACD6A3M2</accession>